<evidence type="ECO:0000256" key="10">
    <source>
        <dbReference type="PIRSR" id="PIRSR000388-3"/>
    </source>
</evidence>
<dbReference type="UniPathway" id="UPA00028">
    <property type="reaction ID" value="UER00003"/>
</dbReference>
<sequence length="278" mass="29813">MTYMRDTDPARRPVTLNTLLRMRANREPIAMLTCYDSTFAAVCDAAGAEVLLVGDSLGNVLQGHDTTLPVSLDDMAYHTACVARGLANVGGRAFVIADLPFGSYQESREQAMRSSVKLMTAGAQMVKLEGGAHMADTVRFLVERGVPVCAHLGLTPQSVHQLGGYRAQGVTDEAAAQLLRDADLLDQAGATMMVLEMVPARLAAEVTANTRLITIGIGAGVECSGQVLVLHDVLGLFPGRRPRFVRNFMPGADDVHDALSRYVAAVKDRSFPGPEHCY</sequence>
<dbReference type="STRING" id="1000565.METUNv1_00188"/>
<evidence type="ECO:0000256" key="3">
    <source>
        <dbReference type="ARBA" id="ARBA00011424"/>
    </source>
</evidence>
<reference evidence="11 12" key="1">
    <citation type="journal article" date="2011" name="J. Bacteriol.">
        <title>Genome sequence of Methyloversatilis universalis FAM5T, a methylotrophic representative of the order Rhodocyclales.</title>
        <authorList>
            <person name="Kittichotirat W."/>
            <person name="Good N.M."/>
            <person name="Hall R."/>
            <person name="Bringel F."/>
            <person name="Lajus A."/>
            <person name="Medigue C."/>
            <person name="Smalley N.E."/>
            <person name="Beck D."/>
            <person name="Bumgarner R."/>
            <person name="Vuilleumier S."/>
            <person name="Kalyuzhnaya M.G."/>
        </authorList>
    </citation>
    <scope>NUCLEOTIDE SEQUENCE [LARGE SCALE GENOMIC DNA]</scope>
    <source>
        <strain evidence="12">ATCC BAA-1314 / JCM 13912 / FAM5</strain>
    </source>
</reference>
<dbReference type="NCBIfam" id="TIGR00222">
    <property type="entry name" value="panB"/>
    <property type="match status" value="1"/>
</dbReference>
<dbReference type="GO" id="GO:0003864">
    <property type="term" value="F:3-methyl-2-oxobutanoate hydroxymethyltransferase activity"/>
    <property type="evidence" value="ECO:0007669"/>
    <property type="project" value="UniProtKB-UniRule"/>
</dbReference>
<dbReference type="InterPro" id="IPR003700">
    <property type="entry name" value="Pantoate_hydroxy_MeTrfase"/>
</dbReference>
<comment type="similarity">
    <text evidence="2 7">Belongs to the PanB family.</text>
</comment>
<keyword evidence="7 10" id="KW-0460">Magnesium</keyword>
<dbReference type="GO" id="GO:0032259">
    <property type="term" value="P:methylation"/>
    <property type="evidence" value="ECO:0007669"/>
    <property type="project" value="UniProtKB-KW"/>
</dbReference>
<evidence type="ECO:0000256" key="5">
    <source>
        <dbReference type="ARBA" id="ARBA00022679"/>
    </source>
</evidence>
<feature type="binding site" evidence="7 10">
    <location>
        <position position="129"/>
    </location>
    <ligand>
        <name>Mg(2+)</name>
        <dbReference type="ChEBI" id="CHEBI:18420"/>
    </ligand>
</feature>
<name>F5R783_METUF</name>
<comment type="caution">
    <text evidence="11">The sequence shown here is derived from an EMBL/GenBank/DDBJ whole genome shotgun (WGS) entry which is preliminary data.</text>
</comment>
<evidence type="ECO:0000256" key="8">
    <source>
        <dbReference type="PIRSR" id="PIRSR000388-1"/>
    </source>
</evidence>
<dbReference type="Gene3D" id="3.20.20.60">
    <property type="entry name" value="Phosphoenolpyruvate-binding domains"/>
    <property type="match status" value="1"/>
</dbReference>
<keyword evidence="11" id="KW-0489">Methyltransferase</keyword>
<dbReference type="EMBL" id="AFHG01000028">
    <property type="protein sequence ID" value="EGK73558.1"/>
    <property type="molecule type" value="Genomic_DNA"/>
</dbReference>
<organism evidence="11 12">
    <name type="scientific">Methyloversatilis universalis (strain ATCC BAA-1314 / DSM 25237 / JCM 13912 / CCUG 52030 / FAM5)</name>
    <dbReference type="NCBI Taxonomy" id="1000565"/>
    <lineage>
        <taxon>Bacteria</taxon>
        <taxon>Pseudomonadati</taxon>
        <taxon>Pseudomonadota</taxon>
        <taxon>Betaproteobacteria</taxon>
        <taxon>Nitrosomonadales</taxon>
        <taxon>Sterolibacteriaceae</taxon>
        <taxon>Methyloversatilis</taxon>
    </lineage>
</organism>
<dbReference type="NCBIfam" id="NF001452">
    <property type="entry name" value="PRK00311.1"/>
    <property type="match status" value="1"/>
</dbReference>
<protein>
    <recommendedName>
        <fullName evidence="7">3-methyl-2-oxobutanoate hydroxymethyltransferase</fullName>
        <ecNumber evidence="7">2.1.2.11</ecNumber>
    </recommendedName>
    <alternativeName>
        <fullName evidence="7">Ketopantoate hydroxymethyltransferase</fullName>
        <shortName evidence="7">KPHMT</shortName>
    </alternativeName>
</protein>
<dbReference type="RefSeq" id="WP_008057915.1">
    <property type="nucleotide sequence ID" value="NZ_AFHG01000028.1"/>
</dbReference>
<feature type="binding site" evidence="7 10">
    <location>
        <position position="55"/>
    </location>
    <ligand>
        <name>Mg(2+)</name>
        <dbReference type="ChEBI" id="CHEBI:18420"/>
    </ligand>
</feature>
<dbReference type="HAMAP" id="MF_00156">
    <property type="entry name" value="PanB"/>
    <property type="match status" value="1"/>
</dbReference>
<dbReference type="InterPro" id="IPR040442">
    <property type="entry name" value="Pyrv_kinase-like_dom_sf"/>
</dbReference>
<feature type="binding site" evidence="7 9">
    <location>
        <position position="127"/>
    </location>
    <ligand>
        <name>3-methyl-2-oxobutanoate</name>
        <dbReference type="ChEBI" id="CHEBI:11851"/>
    </ligand>
</feature>
<keyword evidence="7" id="KW-0963">Cytoplasm</keyword>
<dbReference type="EC" id="2.1.2.11" evidence="7"/>
<evidence type="ECO:0000256" key="4">
    <source>
        <dbReference type="ARBA" id="ARBA00022655"/>
    </source>
</evidence>
<keyword evidence="4 7" id="KW-0566">Pantothenate biosynthesis</keyword>
<dbReference type="GO" id="GO:0000287">
    <property type="term" value="F:magnesium ion binding"/>
    <property type="evidence" value="ECO:0007669"/>
    <property type="project" value="TreeGrafter"/>
</dbReference>
<evidence type="ECO:0000313" key="11">
    <source>
        <dbReference type="EMBL" id="EGK73558.1"/>
    </source>
</evidence>
<dbReference type="CDD" id="cd06557">
    <property type="entry name" value="KPHMT-like"/>
    <property type="match status" value="1"/>
</dbReference>
<accession>F5R783</accession>
<dbReference type="PANTHER" id="PTHR20881">
    <property type="entry name" value="3-METHYL-2-OXOBUTANOATE HYDROXYMETHYLTRANSFERASE"/>
    <property type="match status" value="1"/>
</dbReference>
<dbReference type="eggNOG" id="COG0413">
    <property type="taxonomic scope" value="Bacteria"/>
</dbReference>
<dbReference type="GO" id="GO:0015940">
    <property type="term" value="P:pantothenate biosynthetic process"/>
    <property type="evidence" value="ECO:0007669"/>
    <property type="project" value="UniProtKB-UniRule"/>
</dbReference>
<feature type="binding site" evidence="7 10">
    <location>
        <position position="98"/>
    </location>
    <ligand>
        <name>Mg(2+)</name>
        <dbReference type="ChEBI" id="CHEBI:18420"/>
    </ligand>
</feature>
<comment type="subunit">
    <text evidence="3 7">Homodecamer; pentamer of dimers.</text>
</comment>
<keyword evidence="7 10" id="KW-0479">Metal-binding</keyword>
<keyword evidence="5 7" id="KW-0808">Transferase</keyword>
<keyword evidence="12" id="KW-1185">Reference proteome</keyword>
<evidence type="ECO:0000256" key="7">
    <source>
        <dbReference type="HAMAP-Rule" id="MF_00156"/>
    </source>
</evidence>
<dbReference type="Pfam" id="PF02548">
    <property type="entry name" value="Pantoate_transf"/>
    <property type="match status" value="1"/>
</dbReference>
<evidence type="ECO:0000256" key="1">
    <source>
        <dbReference type="ARBA" id="ARBA00005033"/>
    </source>
</evidence>
<dbReference type="OrthoDB" id="9781789at2"/>
<evidence type="ECO:0000256" key="2">
    <source>
        <dbReference type="ARBA" id="ARBA00008676"/>
    </source>
</evidence>
<feature type="binding site" evidence="7 9">
    <location>
        <begin position="55"/>
        <end position="56"/>
    </location>
    <ligand>
        <name>3-methyl-2-oxobutanoate</name>
        <dbReference type="ChEBI" id="CHEBI:11851"/>
    </ligand>
</feature>
<comment type="function">
    <text evidence="6 7">Catalyzes the reversible reaction in which hydroxymethyl group from 5,10-methylenetetrahydrofolate is transferred onto alpha-ketoisovalerate to form ketopantoate.</text>
</comment>
<evidence type="ECO:0000313" key="12">
    <source>
        <dbReference type="Proteomes" id="UP000005019"/>
    </source>
</evidence>
<comment type="pathway">
    <text evidence="1 7">Cofactor biosynthesis; (R)-pantothenate biosynthesis; (R)-pantoate from 3-methyl-2-oxobutanoate: step 1/2.</text>
</comment>
<proteinExistence type="inferred from homology"/>
<evidence type="ECO:0000256" key="6">
    <source>
        <dbReference type="ARBA" id="ARBA00056497"/>
    </source>
</evidence>
<comment type="cofactor">
    <cofactor evidence="7 10">
        <name>Mg(2+)</name>
        <dbReference type="ChEBI" id="CHEBI:18420"/>
    </cofactor>
    <text evidence="7 10">Binds 1 Mg(2+) ion per subunit.</text>
</comment>
<dbReference type="GO" id="GO:0008168">
    <property type="term" value="F:methyltransferase activity"/>
    <property type="evidence" value="ECO:0007669"/>
    <property type="project" value="UniProtKB-KW"/>
</dbReference>
<dbReference type="FunFam" id="3.20.20.60:FF:000003">
    <property type="entry name" value="3-methyl-2-oxobutanoate hydroxymethyltransferase"/>
    <property type="match status" value="1"/>
</dbReference>
<comment type="subcellular location">
    <subcellularLocation>
        <location evidence="7">Cytoplasm</location>
    </subcellularLocation>
</comment>
<dbReference type="PANTHER" id="PTHR20881:SF0">
    <property type="entry name" value="3-METHYL-2-OXOBUTANOATE HYDROXYMETHYLTRANSFERASE"/>
    <property type="match status" value="1"/>
</dbReference>
<dbReference type="Proteomes" id="UP000005019">
    <property type="component" value="Unassembled WGS sequence"/>
</dbReference>
<dbReference type="AlphaFoldDB" id="F5R783"/>
<feature type="active site" description="Proton acceptor" evidence="7 8">
    <location>
        <position position="196"/>
    </location>
</feature>
<comment type="catalytic activity">
    <reaction evidence="7">
        <text>(6R)-5,10-methylene-5,6,7,8-tetrahydrofolate + 3-methyl-2-oxobutanoate + H2O = 2-dehydropantoate + (6S)-5,6,7,8-tetrahydrofolate</text>
        <dbReference type="Rhea" id="RHEA:11824"/>
        <dbReference type="ChEBI" id="CHEBI:11561"/>
        <dbReference type="ChEBI" id="CHEBI:11851"/>
        <dbReference type="ChEBI" id="CHEBI:15377"/>
        <dbReference type="ChEBI" id="CHEBI:15636"/>
        <dbReference type="ChEBI" id="CHEBI:57453"/>
        <dbReference type="EC" id="2.1.2.11"/>
    </reaction>
</comment>
<evidence type="ECO:0000256" key="9">
    <source>
        <dbReference type="PIRSR" id="PIRSR000388-2"/>
    </source>
</evidence>
<feature type="binding site" evidence="7 9">
    <location>
        <position position="98"/>
    </location>
    <ligand>
        <name>3-methyl-2-oxobutanoate</name>
        <dbReference type="ChEBI" id="CHEBI:11851"/>
    </ligand>
</feature>
<dbReference type="InterPro" id="IPR015813">
    <property type="entry name" value="Pyrv/PenolPyrv_kinase-like_dom"/>
</dbReference>
<dbReference type="SUPFAM" id="SSF51621">
    <property type="entry name" value="Phosphoenolpyruvate/pyruvate domain"/>
    <property type="match status" value="1"/>
</dbReference>
<dbReference type="GO" id="GO:0005737">
    <property type="term" value="C:cytoplasm"/>
    <property type="evidence" value="ECO:0007669"/>
    <property type="project" value="UniProtKB-SubCell"/>
</dbReference>
<gene>
    <name evidence="7" type="primary">panB</name>
    <name evidence="11" type="ORF">METUNv1_00188</name>
</gene>
<dbReference type="PIRSF" id="PIRSF000388">
    <property type="entry name" value="Pantoate_hydroxy_MeTrfase"/>
    <property type="match status" value="1"/>
</dbReference>